<reference evidence="2" key="2">
    <citation type="submission" date="2021-02" db="EMBL/GenBank/DDBJ databases">
        <authorList>
            <person name="Kimball J.A."/>
            <person name="Haas M.W."/>
            <person name="Macchietto M."/>
            <person name="Kono T."/>
            <person name="Duquette J."/>
            <person name="Shao M."/>
        </authorList>
    </citation>
    <scope>NUCLEOTIDE SEQUENCE</scope>
    <source>
        <tissue evidence="2">Fresh leaf tissue</tissue>
    </source>
</reference>
<organism evidence="2 3">
    <name type="scientific">Zizania palustris</name>
    <name type="common">Northern wild rice</name>
    <dbReference type="NCBI Taxonomy" id="103762"/>
    <lineage>
        <taxon>Eukaryota</taxon>
        <taxon>Viridiplantae</taxon>
        <taxon>Streptophyta</taxon>
        <taxon>Embryophyta</taxon>
        <taxon>Tracheophyta</taxon>
        <taxon>Spermatophyta</taxon>
        <taxon>Magnoliopsida</taxon>
        <taxon>Liliopsida</taxon>
        <taxon>Poales</taxon>
        <taxon>Poaceae</taxon>
        <taxon>BOP clade</taxon>
        <taxon>Oryzoideae</taxon>
        <taxon>Oryzeae</taxon>
        <taxon>Zizaniinae</taxon>
        <taxon>Zizania</taxon>
    </lineage>
</organism>
<protein>
    <submittedName>
        <fullName evidence="2">Uncharacterized protein</fullName>
    </submittedName>
</protein>
<proteinExistence type="predicted"/>
<gene>
    <name evidence="2" type="ORF">GUJ93_ZPchr0020g33573</name>
</gene>
<evidence type="ECO:0000313" key="2">
    <source>
        <dbReference type="EMBL" id="KAG8037225.1"/>
    </source>
</evidence>
<sequence length="143" mass="16357">MNGRRQHRRTCFLGDGGWQTRGSSDDGDGDEVWDGGVVRRRRDGGVVRDGGAVRDDGVVWARRRRGVEETKGWGKWQYCSVEARNEECEPEQKDQRRTPWRCLKMRLASGIWKVERWCDAVEAIDGVGNGEEETSYPVLPYPT</sequence>
<evidence type="ECO:0000313" key="3">
    <source>
        <dbReference type="Proteomes" id="UP000729402"/>
    </source>
</evidence>
<dbReference type="Proteomes" id="UP000729402">
    <property type="component" value="Unassembled WGS sequence"/>
</dbReference>
<evidence type="ECO:0000256" key="1">
    <source>
        <dbReference type="SAM" id="MobiDB-lite"/>
    </source>
</evidence>
<dbReference type="EMBL" id="JAAALK010002061">
    <property type="protein sequence ID" value="KAG8037225.1"/>
    <property type="molecule type" value="Genomic_DNA"/>
</dbReference>
<dbReference type="AlphaFoldDB" id="A0A8J5QYH6"/>
<name>A0A8J5QYH6_ZIZPA</name>
<keyword evidence="3" id="KW-1185">Reference proteome</keyword>
<accession>A0A8J5QYH6</accession>
<comment type="caution">
    <text evidence="2">The sequence shown here is derived from an EMBL/GenBank/DDBJ whole genome shotgun (WGS) entry which is preliminary data.</text>
</comment>
<reference evidence="2" key="1">
    <citation type="journal article" date="2021" name="bioRxiv">
        <title>Whole Genome Assembly and Annotation of Northern Wild Rice, Zizania palustris L., Supports a Whole Genome Duplication in the Zizania Genus.</title>
        <authorList>
            <person name="Haas M."/>
            <person name="Kono T."/>
            <person name="Macchietto M."/>
            <person name="Millas R."/>
            <person name="McGilp L."/>
            <person name="Shao M."/>
            <person name="Duquette J."/>
            <person name="Hirsch C.N."/>
            <person name="Kimball J."/>
        </authorList>
    </citation>
    <scope>NUCLEOTIDE SEQUENCE</scope>
    <source>
        <tissue evidence="2">Fresh leaf tissue</tissue>
    </source>
</reference>
<feature type="compositionally biased region" description="Basic residues" evidence="1">
    <location>
        <begin position="1"/>
        <end position="10"/>
    </location>
</feature>
<feature type="region of interest" description="Disordered" evidence="1">
    <location>
        <begin position="1"/>
        <end position="35"/>
    </location>
</feature>